<proteinExistence type="predicted"/>
<comment type="caution">
    <text evidence="1">The sequence shown here is derived from an EMBL/GenBank/DDBJ whole genome shotgun (WGS) entry which is preliminary data.</text>
</comment>
<name>A0A061IRK9_TRYRA</name>
<reference evidence="1 2" key="1">
    <citation type="submission" date="2013-07" db="EMBL/GenBank/DDBJ databases">
        <authorList>
            <person name="Stoco P.H."/>
            <person name="Wagner G."/>
            <person name="Gerber A."/>
            <person name="Zaha A."/>
            <person name="Thompson C."/>
            <person name="Bartholomeu D.C."/>
            <person name="Luckemeyer D.D."/>
            <person name="Bahia D."/>
            <person name="Loreto E."/>
            <person name="Prestes E.B."/>
            <person name="Lima F.M."/>
            <person name="Rodrigues-Luiz G."/>
            <person name="Vallejo G.A."/>
            <person name="Filho J.F."/>
            <person name="Monteiro K.M."/>
            <person name="Tyler K.M."/>
            <person name="de Almeida L.G."/>
            <person name="Ortiz M.F."/>
            <person name="Siervo M.A."/>
            <person name="de Moraes M.H."/>
            <person name="Cunha O.L."/>
            <person name="Mendonca-Neto R."/>
            <person name="Silva R."/>
            <person name="Teixeira S.M."/>
            <person name="Murta S.M."/>
            <person name="Sincero T.C."/>
            <person name="Mendes T.A."/>
            <person name="Urmenyi T.P."/>
            <person name="Silva V.G."/>
            <person name="da Rocha W.D."/>
            <person name="Andersson B."/>
            <person name="Romanha A.J."/>
            <person name="Steindel M."/>
            <person name="de Vasconcelos A.T."/>
            <person name="Grisard E.C."/>
        </authorList>
    </citation>
    <scope>NUCLEOTIDE SEQUENCE [LARGE SCALE GENOMIC DNA]</scope>
    <source>
        <strain evidence="1 2">SC58</strain>
    </source>
</reference>
<dbReference type="Proteomes" id="UP000031737">
    <property type="component" value="Unassembled WGS sequence"/>
</dbReference>
<protein>
    <submittedName>
        <fullName evidence="1">Uncharacterized protein</fullName>
    </submittedName>
</protein>
<accession>A0A061IRK9</accession>
<dbReference type="AlphaFoldDB" id="A0A061IRK9"/>
<evidence type="ECO:0000313" key="2">
    <source>
        <dbReference type="Proteomes" id="UP000031737"/>
    </source>
</evidence>
<dbReference type="EMBL" id="AUPL01007929">
    <property type="protein sequence ID" value="ESL04928.1"/>
    <property type="molecule type" value="Genomic_DNA"/>
</dbReference>
<organism evidence="1 2">
    <name type="scientific">Trypanosoma rangeli SC58</name>
    <dbReference type="NCBI Taxonomy" id="429131"/>
    <lineage>
        <taxon>Eukaryota</taxon>
        <taxon>Discoba</taxon>
        <taxon>Euglenozoa</taxon>
        <taxon>Kinetoplastea</taxon>
        <taxon>Metakinetoplastina</taxon>
        <taxon>Trypanosomatida</taxon>
        <taxon>Trypanosomatidae</taxon>
        <taxon>Trypanosoma</taxon>
        <taxon>Herpetosoma</taxon>
    </lineage>
</organism>
<gene>
    <name evidence="1" type="ORF">TRSC58_07513</name>
</gene>
<sequence>MLLLQIRSLRSATSASPHASYTRRETTVVLLPFYSVTLPPSLCGIRVRRVALPLPLSPCRGGSAGTRTCYHHYCDAHKPRDKKKKKKKTAVLLLFFLLLHF</sequence>
<dbReference type="VEuPathDB" id="TriTrypDB:TRSC58_07513"/>
<keyword evidence="2" id="KW-1185">Reference proteome</keyword>
<evidence type="ECO:0000313" key="1">
    <source>
        <dbReference type="EMBL" id="ESL04928.1"/>
    </source>
</evidence>